<dbReference type="EMBL" id="PGCI01000652">
    <property type="protein sequence ID" value="PLW22801.1"/>
    <property type="molecule type" value="Genomic_DNA"/>
</dbReference>
<proteinExistence type="predicted"/>
<dbReference type="InterPro" id="IPR036811">
    <property type="entry name" value="Ubol_cytC_Rdtase_hinge_dom_sf"/>
</dbReference>
<name>A0A2N5TBF3_9BASI</name>
<dbReference type="InterPro" id="IPR034595">
    <property type="entry name" value="NDUFAF8"/>
</dbReference>
<evidence type="ECO:0000313" key="2">
    <source>
        <dbReference type="EMBL" id="PLW22801.1"/>
    </source>
</evidence>
<reference evidence="2 3" key="1">
    <citation type="submission" date="2017-11" db="EMBL/GenBank/DDBJ databases">
        <title>De novo assembly and phasing of dikaryotic genomes from two isolates of Puccinia coronata f. sp. avenae, the causal agent of oat crown rust.</title>
        <authorList>
            <person name="Miller M.E."/>
            <person name="Zhang Y."/>
            <person name="Omidvar V."/>
            <person name="Sperschneider J."/>
            <person name="Schwessinger B."/>
            <person name="Raley C."/>
            <person name="Palmer J.M."/>
            <person name="Garnica D."/>
            <person name="Upadhyaya N."/>
            <person name="Rathjen J."/>
            <person name="Taylor J.M."/>
            <person name="Park R.F."/>
            <person name="Dodds P.N."/>
            <person name="Hirsch C.D."/>
            <person name="Kianian S.F."/>
            <person name="Figueroa M."/>
        </authorList>
    </citation>
    <scope>NUCLEOTIDE SEQUENCE [LARGE SCALE GENOMIC DNA]</scope>
    <source>
        <strain evidence="2">12SD80</strain>
    </source>
</reference>
<organism evidence="2 3">
    <name type="scientific">Puccinia coronata f. sp. avenae</name>
    <dbReference type="NCBI Taxonomy" id="200324"/>
    <lineage>
        <taxon>Eukaryota</taxon>
        <taxon>Fungi</taxon>
        <taxon>Dikarya</taxon>
        <taxon>Basidiomycota</taxon>
        <taxon>Pucciniomycotina</taxon>
        <taxon>Pucciniomycetes</taxon>
        <taxon>Pucciniales</taxon>
        <taxon>Pucciniaceae</taxon>
        <taxon>Puccinia</taxon>
    </lineage>
</organism>
<comment type="caution">
    <text evidence="2">The sequence shown here is derived from an EMBL/GenBank/DDBJ whole genome shotgun (WGS) entry which is preliminary data.</text>
</comment>
<dbReference type="AlphaFoldDB" id="A0A2N5TBF3"/>
<feature type="region of interest" description="Disordered" evidence="1">
    <location>
        <begin position="1"/>
        <end position="24"/>
    </location>
</feature>
<sequence length="82" mass="8879">MNLSRPHQQAITHGLGPASGASASTPLARLGQTVGSKGTCRQFSEAYGKCVASNYQAIEKDSCKKEFENFKQCVQQCVGKKW</sequence>
<dbReference type="Proteomes" id="UP000235392">
    <property type="component" value="Unassembled WGS sequence"/>
</dbReference>
<dbReference type="PANTHER" id="PTHR34561">
    <property type="entry name" value="NADH DEHYDROGENASE [UBIQUINONE] 1 ALPHA SUBCOMPLEX ASSEMBLY FACTOR 8"/>
    <property type="match status" value="1"/>
</dbReference>
<protein>
    <submittedName>
        <fullName evidence="2">Uncharacterized protein</fullName>
    </submittedName>
</protein>
<dbReference type="PANTHER" id="PTHR34561:SF1">
    <property type="entry name" value="NADH DEHYDROGENASE [UBIQUINONE] 1 ALPHA SUBCOMPLEX ASSEMBLY FACTOR 8"/>
    <property type="match status" value="1"/>
</dbReference>
<feature type="compositionally biased region" description="Polar residues" evidence="1">
    <location>
        <begin position="1"/>
        <end position="11"/>
    </location>
</feature>
<dbReference type="SUPFAM" id="SSF81531">
    <property type="entry name" value="Non-heme 11 kDa protein of cytochrome bc1 complex (Ubiquinol-cytochrome c reductase)"/>
    <property type="match status" value="1"/>
</dbReference>
<evidence type="ECO:0000313" key="3">
    <source>
        <dbReference type="Proteomes" id="UP000235392"/>
    </source>
</evidence>
<accession>A0A2N5TBF3</accession>
<gene>
    <name evidence="2" type="ORF">PCASD_12159</name>
</gene>
<dbReference type="GO" id="GO:0032981">
    <property type="term" value="P:mitochondrial respiratory chain complex I assembly"/>
    <property type="evidence" value="ECO:0007669"/>
    <property type="project" value="InterPro"/>
</dbReference>
<evidence type="ECO:0000256" key="1">
    <source>
        <dbReference type="SAM" id="MobiDB-lite"/>
    </source>
</evidence>
<dbReference type="GO" id="GO:0005739">
    <property type="term" value="C:mitochondrion"/>
    <property type="evidence" value="ECO:0007669"/>
    <property type="project" value="InterPro"/>
</dbReference>